<dbReference type="PROSITE" id="PS00163">
    <property type="entry name" value="FUMARATE_LYASES"/>
    <property type="match status" value="1"/>
</dbReference>
<proteinExistence type="inferred from homology"/>
<dbReference type="CDD" id="cd01362">
    <property type="entry name" value="Fumarase_classII"/>
    <property type="match status" value="1"/>
</dbReference>
<dbReference type="InterPro" id="IPR020557">
    <property type="entry name" value="Fumarate_lyase_CS"/>
</dbReference>
<dbReference type="InterPro" id="IPR000362">
    <property type="entry name" value="Fumarate_lyase_fam"/>
</dbReference>
<dbReference type="InterPro" id="IPR018951">
    <property type="entry name" value="Fumarase_C_C"/>
</dbReference>
<dbReference type="GO" id="GO:0004333">
    <property type="term" value="F:fumarate hydratase activity"/>
    <property type="evidence" value="ECO:0007669"/>
    <property type="project" value="UniProtKB-EC"/>
</dbReference>
<dbReference type="Gene3D" id="1.10.275.10">
    <property type="entry name" value="Fumarase/aspartase (N-terminal domain)"/>
    <property type="match status" value="1"/>
</dbReference>
<dbReference type="EC" id="4.2.1.2" evidence="2"/>
<dbReference type="NCBIfam" id="TIGR00979">
    <property type="entry name" value="fumC_II"/>
    <property type="match status" value="1"/>
</dbReference>
<dbReference type="InterPro" id="IPR008948">
    <property type="entry name" value="L-Aspartase-like"/>
</dbReference>
<comment type="similarity">
    <text evidence="1">Belongs to the class-II fumarase/aspartase family. Fumarase subfamily.</text>
</comment>
<dbReference type="AlphaFoldDB" id="A0A644TFG3"/>
<dbReference type="GO" id="GO:0006099">
    <property type="term" value="P:tricarboxylic acid cycle"/>
    <property type="evidence" value="ECO:0007669"/>
    <property type="project" value="InterPro"/>
</dbReference>
<organism evidence="6">
    <name type="scientific">bioreactor metagenome</name>
    <dbReference type="NCBI Taxonomy" id="1076179"/>
    <lineage>
        <taxon>unclassified sequences</taxon>
        <taxon>metagenomes</taxon>
        <taxon>ecological metagenomes</taxon>
    </lineage>
</organism>
<dbReference type="EMBL" id="VSSQ01000029">
    <property type="protein sequence ID" value="MPL65600.1"/>
    <property type="molecule type" value="Genomic_DNA"/>
</dbReference>
<dbReference type="Pfam" id="PF10415">
    <property type="entry name" value="FumaraseC_C"/>
    <property type="match status" value="1"/>
</dbReference>
<dbReference type="InterPro" id="IPR024083">
    <property type="entry name" value="Fumarase/histidase_N"/>
</dbReference>
<dbReference type="PANTHER" id="PTHR11444">
    <property type="entry name" value="ASPARTATEAMMONIA/ARGININOSUCCINATE/ADENYLOSUCCINATE LYASE"/>
    <property type="match status" value="1"/>
</dbReference>
<dbReference type="HAMAP" id="MF_00743">
    <property type="entry name" value="FumaraseC"/>
    <property type="match status" value="1"/>
</dbReference>
<dbReference type="Gene3D" id="1.10.40.30">
    <property type="entry name" value="Fumarase/aspartase (C-terminal domain)"/>
    <property type="match status" value="1"/>
</dbReference>
<dbReference type="Pfam" id="PF00206">
    <property type="entry name" value="Lyase_1"/>
    <property type="match status" value="1"/>
</dbReference>
<evidence type="ECO:0000256" key="2">
    <source>
        <dbReference type="ARBA" id="ARBA00012921"/>
    </source>
</evidence>
<name>A0A644TFG3_9ZZZZ</name>
<dbReference type="GO" id="GO:0006106">
    <property type="term" value="P:fumarate metabolic process"/>
    <property type="evidence" value="ECO:0007669"/>
    <property type="project" value="InterPro"/>
</dbReference>
<dbReference type="FunFam" id="1.10.40.30:FF:000002">
    <property type="entry name" value="Fumarate hydratase class II"/>
    <property type="match status" value="1"/>
</dbReference>
<evidence type="ECO:0000259" key="5">
    <source>
        <dbReference type="Pfam" id="PF10415"/>
    </source>
</evidence>
<dbReference type="Gene3D" id="1.20.200.10">
    <property type="entry name" value="Fumarase/aspartase (Central domain)"/>
    <property type="match status" value="1"/>
</dbReference>
<evidence type="ECO:0000259" key="4">
    <source>
        <dbReference type="Pfam" id="PF00206"/>
    </source>
</evidence>
<reference evidence="6" key="1">
    <citation type="submission" date="2019-08" db="EMBL/GenBank/DDBJ databases">
        <authorList>
            <person name="Kucharzyk K."/>
            <person name="Murdoch R.W."/>
            <person name="Higgins S."/>
            <person name="Loffler F."/>
        </authorList>
    </citation>
    <scope>NUCLEOTIDE SEQUENCE</scope>
</reference>
<evidence type="ECO:0000313" key="6">
    <source>
        <dbReference type="EMBL" id="MPL65600.1"/>
    </source>
</evidence>
<keyword evidence="3 6" id="KW-0456">Lyase</keyword>
<dbReference type="InterPro" id="IPR005677">
    <property type="entry name" value="Fum_hydII"/>
</dbReference>
<dbReference type="PANTHER" id="PTHR11444:SF1">
    <property type="entry name" value="FUMARATE HYDRATASE, MITOCHONDRIAL"/>
    <property type="match status" value="1"/>
</dbReference>
<evidence type="ECO:0000256" key="1">
    <source>
        <dbReference type="ARBA" id="ARBA00009084"/>
    </source>
</evidence>
<evidence type="ECO:0000256" key="3">
    <source>
        <dbReference type="ARBA" id="ARBA00023239"/>
    </source>
</evidence>
<sequence>MEYRIEKDSMGEIKVPADKLWGAQTQRSYENFRIGEEKIPYELVKVFGILKKAAAAVNREIGVLDSERADAIMAACDELLAGKLDGNFPLAVWQTGSGTQFNMNINEVLAKRANQLVVSRGLELFIHPNDHVNKSQSSNDIFPTSLHVVGILMLQERLLPALRTLRMTFEQKADDFKDIIKIGRTHLMDATPLTLGQEVSGWAAMLARDEAMLSSGMEFLRDLAIGGTAVGTGINSHPRFAVMAAEEISRLTGERFISAPNKFQSMTSKAEIAMVHGILKALAADLMKIANDIRWLASGPRCGIGEITIPENEPGSSIMPAKVNPTQSEALTMVVAQVLGNDTTIAFAASQGNFQLNVFMPVIAYNVVQSIRLMADTMKSFNEHCAVGIMPNRDKIAYNLQRSLILVTGLVPLVGYDQAARIAKHAAKDGITLREAALESGLVTEEEYEQYMDPARLVKPRE</sequence>
<dbReference type="FunFam" id="1.10.275.10:FF:000001">
    <property type="entry name" value="Fumarate hydratase, mitochondrial"/>
    <property type="match status" value="1"/>
</dbReference>
<dbReference type="InterPro" id="IPR022761">
    <property type="entry name" value="Fumarate_lyase_N"/>
</dbReference>
<dbReference type="NCBIfam" id="NF008909">
    <property type="entry name" value="PRK12273.1"/>
    <property type="match status" value="1"/>
</dbReference>
<dbReference type="PRINTS" id="PR00149">
    <property type="entry name" value="FUMRATELYASE"/>
</dbReference>
<dbReference type="SUPFAM" id="SSF48557">
    <property type="entry name" value="L-aspartase-like"/>
    <property type="match status" value="1"/>
</dbReference>
<comment type="caution">
    <text evidence="6">The sequence shown here is derived from an EMBL/GenBank/DDBJ whole genome shotgun (WGS) entry which is preliminary data.</text>
</comment>
<dbReference type="FunFam" id="1.20.200.10:FF:000001">
    <property type="entry name" value="Fumarate hydratase, mitochondrial"/>
    <property type="match status" value="1"/>
</dbReference>
<dbReference type="GO" id="GO:0006108">
    <property type="term" value="P:malate metabolic process"/>
    <property type="evidence" value="ECO:0007669"/>
    <property type="project" value="TreeGrafter"/>
</dbReference>
<feature type="domain" description="Fumarate lyase N-terminal" evidence="4">
    <location>
        <begin position="11"/>
        <end position="340"/>
    </location>
</feature>
<gene>
    <name evidence="6" type="primary">fumC_2</name>
    <name evidence="6" type="ORF">SDC9_11264</name>
</gene>
<accession>A0A644TFG3</accession>
<feature type="domain" description="Fumarase C C-terminal" evidence="5">
    <location>
        <begin position="406"/>
        <end position="458"/>
    </location>
</feature>
<protein>
    <recommendedName>
        <fullName evidence="2">fumarate hydratase</fullName>
        <ecNumber evidence="2">4.2.1.2</ecNumber>
    </recommendedName>
</protein>